<dbReference type="PANTHER" id="PTHR35042:SF3">
    <property type="entry name" value="ANTHRONE OXYGENASE-RELATED"/>
    <property type="match status" value="1"/>
</dbReference>
<keyword evidence="5" id="KW-0560">Oxidoreductase</keyword>
<evidence type="ECO:0000256" key="9">
    <source>
        <dbReference type="SAM" id="Phobius"/>
    </source>
</evidence>
<dbReference type="InterPro" id="IPR013901">
    <property type="entry name" value="Anthrone_oxy"/>
</dbReference>
<feature type="transmembrane region" description="Helical" evidence="9">
    <location>
        <begin position="206"/>
        <end position="227"/>
    </location>
</feature>
<dbReference type="Proteomes" id="UP001433268">
    <property type="component" value="Unassembled WGS sequence"/>
</dbReference>
<proteinExistence type="inferred from homology"/>
<evidence type="ECO:0000256" key="4">
    <source>
        <dbReference type="ARBA" id="ARBA00022989"/>
    </source>
</evidence>
<dbReference type="EMBL" id="JAQQWN010000003">
    <property type="protein sequence ID" value="KAK8091577.1"/>
    <property type="molecule type" value="Genomic_DNA"/>
</dbReference>
<evidence type="ECO:0000256" key="2">
    <source>
        <dbReference type="ARBA" id="ARBA00005986"/>
    </source>
</evidence>
<keyword evidence="3 9" id="KW-0812">Transmembrane</keyword>
<evidence type="ECO:0000256" key="7">
    <source>
        <dbReference type="ARBA" id="ARBA00023136"/>
    </source>
</evidence>
<evidence type="ECO:0000256" key="1">
    <source>
        <dbReference type="ARBA" id="ARBA00004141"/>
    </source>
</evidence>
<dbReference type="Pfam" id="PF07110">
    <property type="entry name" value="EthD"/>
    <property type="match status" value="1"/>
</dbReference>
<dbReference type="Pfam" id="PF08592">
    <property type="entry name" value="Anthrone_oxy"/>
    <property type="match status" value="1"/>
</dbReference>
<keyword evidence="4 9" id="KW-1133">Transmembrane helix</keyword>
<dbReference type="SUPFAM" id="SSF54909">
    <property type="entry name" value="Dimeric alpha+beta barrel"/>
    <property type="match status" value="1"/>
</dbReference>
<keyword evidence="7 9" id="KW-0472">Membrane</keyword>
<feature type="transmembrane region" description="Helical" evidence="9">
    <location>
        <begin position="239"/>
        <end position="257"/>
    </location>
</feature>
<dbReference type="RefSeq" id="XP_066673549.1">
    <property type="nucleotide sequence ID" value="XM_066806253.1"/>
</dbReference>
<organism evidence="11 12">
    <name type="scientific">Apiospora hydei</name>
    <dbReference type="NCBI Taxonomy" id="1337664"/>
    <lineage>
        <taxon>Eukaryota</taxon>
        <taxon>Fungi</taxon>
        <taxon>Dikarya</taxon>
        <taxon>Ascomycota</taxon>
        <taxon>Pezizomycotina</taxon>
        <taxon>Sordariomycetes</taxon>
        <taxon>Xylariomycetidae</taxon>
        <taxon>Amphisphaeriales</taxon>
        <taxon>Apiosporaceae</taxon>
        <taxon>Apiospora</taxon>
    </lineage>
</organism>
<dbReference type="PANTHER" id="PTHR35042">
    <property type="entry name" value="ANTHRONE OXYGENASE ENCC"/>
    <property type="match status" value="1"/>
</dbReference>
<evidence type="ECO:0000259" key="10">
    <source>
        <dbReference type="Pfam" id="PF07110"/>
    </source>
</evidence>
<dbReference type="InterPro" id="IPR011008">
    <property type="entry name" value="Dimeric_a/b-barrel"/>
</dbReference>
<evidence type="ECO:0000256" key="3">
    <source>
        <dbReference type="ARBA" id="ARBA00022692"/>
    </source>
</evidence>
<reference evidence="11 12" key="1">
    <citation type="submission" date="2023-01" db="EMBL/GenBank/DDBJ databases">
        <title>Analysis of 21 Apiospora genomes using comparative genomics revels a genus with tremendous synthesis potential of carbohydrate active enzymes and secondary metabolites.</title>
        <authorList>
            <person name="Sorensen T."/>
        </authorList>
    </citation>
    <scope>NUCLEOTIDE SEQUENCE [LARGE SCALE GENOMIC DNA]</scope>
    <source>
        <strain evidence="11 12">CBS 114990</strain>
    </source>
</reference>
<feature type="transmembrane region" description="Helical" evidence="9">
    <location>
        <begin position="162"/>
        <end position="186"/>
    </location>
</feature>
<comment type="caution">
    <text evidence="11">The sequence shown here is derived from an EMBL/GenBank/DDBJ whole genome shotgun (WGS) entry which is preliminary data.</text>
</comment>
<sequence length="323" mass="35952">MSSGKSNSVETPAGDGNGKFLCLTICGYKKAGMSEEAYRHHMTQVSAPMTKDLMVKYGIVRWTQVHNQSATRAMMSQLYDPQMAKLADFDCFSQVVFKRLEDYKTFKQDPEYKRRLMGDHEKFADTKKSMMTIGWIEQFIDGNMIVDGLEDPTEAMPGLQSLALITGSFLAGAMASLSLVAVPVFLDTNKTADQLYIQWARMYHHGHLLLPALAVATLLLYGHIGLVKRRVGRRYWRPWLVAGLVTVLMVPFTWVVMTPTNNTLFRLETEAQAGSGLLASSSGGLDEARALVRTWSLMHLARTMSPLVGAVLGALATVNRFQF</sequence>
<evidence type="ECO:0000256" key="8">
    <source>
        <dbReference type="ARBA" id="ARBA00034313"/>
    </source>
</evidence>
<comment type="similarity">
    <text evidence="8">Belongs to the anthrone oxygenase family.</text>
</comment>
<dbReference type="GeneID" id="92039313"/>
<dbReference type="InterPro" id="IPR009799">
    <property type="entry name" value="EthD_dom"/>
</dbReference>
<accession>A0ABR1X7Z4</accession>
<evidence type="ECO:0000313" key="12">
    <source>
        <dbReference type="Proteomes" id="UP001433268"/>
    </source>
</evidence>
<name>A0ABR1X7Z4_9PEZI</name>
<gene>
    <name evidence="11" type="ORF">PG997_001938</name>
</gene>
<evidence type="ECO:0000256" key="5">
    <source>
        <dbReference type="ARBA" id="ARBA00023002"/>
    </source>
</evidence>
<evidence type="ECO:0000256" key="6">
    <source>
        <dbReference type="ARBA" id="ARBA00023033"/>
    </source>
</evidence>
<dbReference type="Gene3D" id="3.30.70.100">
    <property type="match status" value="1"/>
</dbReference>
<evidence type="ECO:0000313" key="11">
    <source>
        <dbReference type="EMBL" id="KAK8091577.1"/>
    </source>
</evidence>
<feature type="domain" description="EthD" evidence="10">
    <location>
        <begin position="30"/>
        <end position="126"/>
    </location>
</feature>
<comment type="similarity">
    <text evidence="2">Belongs to the tpcK family.</text>
</comment>
<protein>
    <recommendedName>
        <fullName evidence="10">EthD domain-containing protein</fullName>
    </recommendedName>
</protein>
<keyword evidence="6" id="KW-0503">Monooxygenase</keyword>
<keyword evidence="12" id="KW-1185">Reference proteome</keyword>
<comment type="subcellular location">
    <subcellularLocation>
        <location evidence="1">Membrane</location>
        <topology evidence="1">Multi-pass membrane protein</topology>
    </subcellularLocation>
</comment>